<feature type="region of interest" description="Disordered" evidence="1">
    <location>
        <begin position="113"/>
        <end position="153"/>
    </location>
</feature>
<dbReference type="EMBL" id="CADIJQ010000007">
    <property type="protein sequence ID" value="CAB3725485.1"/>
    <property type="molecule type" value="Genomic_DNA"/>
</dbReference>
<accession>A0A6S7ALS8</accession>
<feature type="region of interest" description="Disordered" evidence="1">
    <location>
        <begin position="74"/>
        <end position="98"/>
    </location>
</feature>
<keyword evidence="4" id="KW-1185">Reference proteome</keyword>
<sequence length="234" mass="24059">MKRLMRVTLGAMLLAAATSAASNDAASNEDVVNEAAVIDAVVNEAAGGDAIGSDAAADEAAGDEAVVNEVTADEAIGNDATANEAPADAAVGSEDARVEEPAIPQEVDLFPSQPWASLVGGNAPQAPNGAPGSDTSQAAEPDALAPEQAKGEPELVRVPIHAVGEWIDDAHRIVVLESQGQTYLLCQRCSIADALRPGDTVAQQYQFKALEPSRAVLIDPKGREQHVDLAPLAQ</sequence>
<feature type="signal peptide" evidence="2">
    <location>
        <begin position="1"/>
        <end position="20"/>
    </location>
</feature>
<evidence type="ECO:0000256" key="1">
    <source>
        <dbReference type="SAM" id="MobiDB-lite"/>
    </source>
</evidence>
<protein>
    <submittedName>
        <fullName evidence="3">Uncharacterized protein</fullName>
    </submittedName>
</protein>
<proteinExistence type="predicted"/>
<feature type="chain" id="PRO_5028837532" evidence="2">
    <location>
        <begin position="21"/>
        <end position="234"/>
    </location>
</feature>
<gene>
    <name evidence="3" type="ORF">LMG3441_04208</name>
</gene>
<name>A0A6S7ALS8_9BURK</name>
<keyword evidence="2" id="KW-0732">Signal</keyword>
<feature type="compositionally biased region" description="Low complexity" evidence="1">
    <location>
        <begin position="78"/>
        <end position="90"/>
    </location>
</feature>
<organism evidence="3 4">
    <name type="scientific">Achromobacter kerstersii</name>
    <dbReference type="NCBI Taxonomy" id="1353890"/>
    <lineage>
        <taxon>Bacteria</taxon>
        <taxon>Pseudomonadati</taxon>
        <taxon>Pseudomonadota</taxon>
        <taxon>Betaproteobacteria</taxon>
        <taxon>Burkholderiales</taxon>
        <taxon>Alcaligenaceae</taxon>
        <taxon>Achromobacter</taxon>
    </lineage>
</organism>
<evidence type="ECO:0000313" key="3">
    <source>
        <dbReference type="EMBL" id="CAB3725485.1"/>
    </source>
</evidence>
<evidence type="ECO:0000256" key="2">
    <source>
        <dbReference type="SAM" id="SignalP"/>
    </source>
</evidence>
<dbReference type="AlphaFoldDB" id="A0A6S7ALS8"/>
<dbReference type="RefSeq" id="WP_175170840.1">
    <property type="nucleotide sequence ID" value="NZ_CADIJQ010000007.1"/>
</dbReference>
<reference evidence="3 4" key="1">
    <citation type="submission" date="2020-04" db="EMBL/GenBank/DDBJ databases">
        <authorList>
            <person name="De Canck E."/>
        </authorList>
    </citation>
    <scope>NUCLEOTIDE SEQUENCE [LARGE SCALE GENOMIC DNA]</scope>
    <source>
        <strain evidence="3 4">LMG 3441</strain>
    </source>
</reference>
<evidence type="ECO:0000313" key="4">
    <source>
        <dbReference type="Proteomes" id="UP000494269"/>
    </source>
</evidence>
<dbReference type="Proteomes" id="UP000494269">
    <property type="component" value="Unassembled WGS sequence"/>
</dbReference>